<evidence type="ECO:0000313" key="3">
    <source>
        <dbReference type="Proteomes" id="UP000220480"/>
    </source>
</evidence>
<name>A0A2A7AZZ6_9FIRM</name>
<dbReference type="PROSITE" id="PS51257">
    <property type="entry name" value="PROKAR_LIPOPROTEIN"/>
    <property type="match status" value="1"/>
</dbReference>
<dbReference type="Proteomes" id="UP000220480">
    <property type="component" value="Unassembled WGS sequence"/>
</dbReference>
<organism evidence="2 3">
    <name type="scientific">Faecalibacterium prausnitzii</name>
    <dbReference type="NCBI Taxonomy" id="853"/>
    <lineage>
        <taxon>Bacteria</taxon>
        <taxon>Bacillati</taxon>
        <taxon>Bacillota</taxon>
        <taxon>Clostridia</taxon>
        <taxon>Eubacteriales</taxon>
        <taxon>Oscillospiraceae</taxon>
        <taxon>Faecalibacterium</taxon>
    </lineage>
</organism>
<feature type="signal peptide" evidence="1">
    <location>
        <begin position="1"/>
        <end position="25"/>
    </location>
</feature>
<dbReference type="RefSeq" id="WP_097778919.1">
    <property type="nucleotide sequence ID" value="NZ_NMTZ01000009.1"/>
</dbReference>
<dbReference type="AlphaFoldDB" id="A0A2A7AZZ6"/>
<keyword evidence="1" id="KW-0732">Signal</keyword>
<reference evidence="2 3" key="1">
    <citation type="journal article" date="2017" name="Front. Microbiol.">
        <title>New Insights into the Diversity of the Genus Faecalibacterium.</title>
        <authorList>
            <person name="Benevides L."/>
            <person name="Burman S."/>
            <person name="Martin R."/>
            <person name="Robert V."/>
            <person name="Thomas M."/>
            <person name="Miquel S."/>
            <person name="Chain F."/>
            <person name="Sokol H."/>
            <person name="Bermudez-Humaran L.G."/>
            <person name="Morrison M."/>
            <person name="Langella P."/>
            <person name="Azevedo V.A."/>
            <person name="Chatel J.M."/>
            <person name="Soares S."/>
        </authorList>
    </citation>
    <scope>NUCLEOTIDE SEQUENCE [LARGE SCALE GENOMIC DNA]</scope>
    <source>
        <strain evidence="2 3">CNCM I 4644</strain>
    </source>
</reference>
<proteinExistence type="predicted"/>
<evidence type="ECO:0000256" key="1">
    <source>
        <dbReference type="SAM" id="SignalP"/>
    </source>
</evidence>
<gene>
    <name evidence="2" type="ORF">CGS59_03350</name>
</gene>
<evidence type="ECO:0000313" key="2">
    <source>
        <dbReference type="EMBL" id="PDX84747.1"/>
    </source>
</evidence>
<evidence type="ECO:0008006" key="4">
    <source>
        <dbReference type="Google" id="ProtNLM"/>
    </source>
</evidence>
<protein>
    <recommendedName>
        <fullName evidence="4">DUF5105 domain-containing protein</fullName>
    </recommendedName>
</protein>
<accession>A0A2A7AZZ6</accession>
<feature type="chain" id="PRO_5012088867" description="DUF5105 domain-containing protein" evidence="1">
    <location>
        <begin position="26"/>
        <end position="174"/>
    </location>
</feature>
<dbReference type="EMBL" id="NMTZ01000009">
    <property type="protein sequence ID" value="PDX84747.1"/>
    <property type="molecule type" value="Genomic_DNA"/>
</dbReference>
<comment type="caution">
    <text evidence="2">The sequence shown here is derived from an EMBL/GenBank/DDBJ whole genome shotgun (WGS) entry which is preliminary data.</text>
</comment>
<sequence length="174" mass="18570">MKKMKRLVAVLLAGIMALAMLTACGGTPSTPSTPVTRDKELEKSVVAWTVELGKGAKLELTEDATLTTISEKCLPGMVKGYDALIANNQTAYNAAMAETKTAFNAAKNGRNVAPVDVLFLNMKVTKETLAAAIQQNAGKFQTILKNAGVKNPAKFGVTVTKQDQYTLVLFMVSE</sequence>